<dbReference type="EMBL" id="MKWS01000009">
    <property type="protein sequence ID" value="RVD76993.1"/>
    <property type="molecule type" value="Genomic_DNA"/>
</dbReference>
<keyword evidence="1" id="KW-1133">Transmembrane helix</keyword>
<accession>A0AA94ENT3</accession>
<gene>
    <name evidence="2" type="ORF">A9HBioS_3016</name>
</gene>
<dbReference type="AlphaFoldDB" id="A0AA94ENT3"/>
<evidence type="ECO:0000256" key="1">
    <source>
        <dbReference type="SAM" id="Phobius"/>
    </source>
</evidence>
<protein>
    <submittedName>
        <fullName evidence="2">Uncharacterized protein</fullName>
    </submittedName>
</protein>
<name>A0AA94ENT3_9PSED</name>
<keyword evidence="1" id="KW-0812">Transmembrane</keyword>
<evidence type="ECO:0000313" key="3">
    <source>
        <dbReference type="Proteomes" id="UP000288002"/>
    </source>
</evidence>
<reference evidence="2 3" key="1">
    <citation type="submission" date="2016-10" db="EMBL/GenBank/DDBJ databases">
        <title>Search of new enzymes for the oxidation of sulfur compounds.</title>
        <authorList>
            <person name="Novo A."/>
            <person name="Moreira I.S."/>
            <person name="Castro P.M."/>
        </authorList>
    </citation>
    <scope>NUCLEOTIDE SEQUENCE [LARGE SCALE GENOMIC DNA]</scope>
    <source>
        <strain evidence="2 3">A9</strain>
    </source>
</reference>
<keyword evidence="1" id="KW-0472">Membrane</keyword>
<comment type="caution">
    <text evidence="2">The sequence shown here is derived from an EMBL/GenBank/DDBJ whole genome shotgun (WGS) entry which is preliminary data.</text>
</comment>
<feature type="transmembrane region" description="Helical" evidence="1">
    <location>
        <begin position="31"/>
        <end position="50"/>
    </location>
</feature>
<dbReference type="Proteomes" id="UP000288002">
    <property type="component" value="Unassembled WGS sequence"/>
</dbReference>
<evidence type="ECO:0000313" key="2">
    <source>
        <dbReference type="EMBL" id="RVD76993.1"/>
    </source>
</evidence>
<sequence length="218" mass="23697">MSTGDQTDMFGRLKSLLPIGWFGDSNPVRDALLWGYAQALSWGFTLYLYAKDQTRIKTATDGWLDLIGLDFFGSNLVRLSGQLDASYRNRILINIFRERATRRGMAQVLFDLTGRHPLIIEPAKPDDCGCLGLTLGLGVSGPIGSTSCPYQAFVTAYRPLGAGAGNWPGLATNVFGLSQTSGLVPASQLFADVSDADIVEAIQATKMYGSTVWYRITN</sequence>
<organism evidence="2 3">
    <name type="scientific">Pseudomonas koreensis</name>
    <dbReference type="NCBI Taxonomy" id="198620"/>
    <lineage>
        <taxon>Bacteria</taxon>
        <taxon>Pseudomonadati</taxon>
        <taxon>Pseudomonadota</taxon>
        <taxon>Gammaproteobacteria</taxon>
        <taxon>Pseudomonadales</taxon>
        <taxon>Pseudomonadaceae</taxon>
        <taxon>Pseudomonas</taxon>
    </lineage>
</organism>
<proteinExistence type="predicted"/>
<dbReference type="RefSeq" id="WP_127649898.1">
    <property type="nucleotide sequence ID" value="NZ_MKWS01000009.1"/>
</dbReference>